<feature type="region of interest" description="Disordered" evidence="2">
    <location>
        <begin position="118"/>
        <end position="138"/>
    </location>
</feature>
<dbReference type="PANTHER" id="PTHR37271:SF1">
    <property type="entry name" value="KARYOGAMY PROTEIN KAR9"/>
    <property type="match status" value="1"/>
</dbReference>
<evidence type="ECO:0008006" key="6">
    <source>
        <dbReference type="Google" id="ProtNLM"/>
    </source>
</evidence>
<dbReference type="GO" id="GO:0051293">
    <property type="term" value="P:establishment of spindle localization"/>
    <property type="evidence" value="ECO:0007669"/>
    <property type="project" value="TreeGrafter"/>
</dbReference>
<accession>A0A8H6P2W7</accession>
<dbReference type="EMBL" id="JACBAF010002118">
    <property type="protein sequence ID" value="KAF7167218.1"/>
    <property type="molecule type" value="Genomic_DNA"/>
</dbReference>
<feature type="compositionally biased region" description="Polar residues" evidence="2">
    <location>
        <begin position="1013"/>
        <end position="1023"/>
    </location>
</feature>
<feature type="compositionally biased region" description="Pro residues" evidence="2">
    <location>
        <begin position="40"/>
        <end position="49"/>
    </location>
</feature>
<feature type="region of interest" description="Disordered" evidence="2">
    <location>
        <begin position="1"/>
        <end position="103"/>
    </location>
</feature>
<comment type="caution">
    <text evidence="3">The sequence shown here is derived from an EMBL/GenBank/DDBJ whole genome shotgun (WGS) entry which is preliminary data.</text>
</comment>
<gene>
    <name evidence="3" type="ORF">CNMCM5793_004752</name>
    <name evidence="4" type="ORF">CNMCM6106_002849</name>
</gene>
<organism evidence="3 5">
    <name type="scientific">Aspergillus hiratsukae</name>
    <dbReference type="NCBI Taxonomy" id="1194566"/>
    <lineage>
        <taxon>Eukaryota</taxon>
        <taxon>Fungi</taxon>
        <taxon>Dikarya</taxon>
        <taxon>Ascomycota</taxon>
        <taxon>Pezizomycotina</taxon>
        <taxon>Eurotiomycetes</taxon>
        <taxon>Eurotiomycetidae</taxon>
        <taxon>Eurotiales</taxon>
        <taxon>Aspergillaceae</taxon>
        <taxon>Aspergillus</taxon>
        <taxon>Aspergillus subgen. Fumigati</taxon>
    </lineage>
</organism>
<feature type="compositionally biased region" description="Polar residues" evidence="2">
    <location>
        <begin position="123"/>
        <end position="132"/>
    </location>
</feature>
<dbReference type="Proteomes" id="UP000662466">
    <property type="component" value="Unassembled WGS sequence"/>
</dbReference>
<dbReference type="GO" id="GO:0005938">
    <property type="term" value="C:cell cortex"/>
    <property type="evidence" value="ECO:0007669"/>
    <property type="project" value="TreeGrafter"/>
</dbReference>
<dbReference type="GO" id="GO:0031578">
    <property type="term" value="P:mitotic spindle orientation checkpoint signaling"/>
    <property type="evidence" value="ECO:0007669"/>
    <property type="project" value="TreeGrafter"/>
</dbReference>
<evidence type="ECO:0000313" key="3">
    <source>
        <dbReference type="EMBL" id="KAF7116464.1"/>
    </source>
</evidence>
<dbReference type="OrthoDB" id="5559380at2759"/>
<feature type="compositionally biased region" description="Low complexity" evidence="2">
    <location>
        <begin position="70"/>
        <end position="79"/>
    </location>
</feature>
<feature type="compositionally biased region" description="Low complexity" evidence="2">
    <location>
        <begin position="24"/>
        <end position="39"/>
    </location>
</feature>
<evidence type="ECO:0000313" key="5">
    <source>
        <dbReference type="Proteomes" id="UP000630445"/>
    </source>
</evidence>
<dbReference type="GO" id="GO:0030473">
    <property type="term" value="P:nuclear migration along microtubule"/>
    <property type="evidence" value="ECO:0007669"/>
    <property type="project" value="TreeGrafter"/>
</dbReference>
<feature type="compositionally biased region" description="Polar residues" evidence="2">
    <location>
        <begin position="768"/>
        <end position="780"/>
    </location>
</feature>
<feature type="region of interest" description="Disordered" evidence="2">
    <location>
        <begin position="894"/>
        <end position="1050"/>
    </location>
</feature>
<feature type="compositionally biased region" description="Polar residues" evidence="2">
    <location>
        <begin position="1"/>
        <end position="16"/>
    </location>
</feature>
<protein>
    <recommendedName>
        <fullName evidence="6">KAR9-domain-containing protein</fullName>
    </recommendedName>
</protein>
<name>A0A8H6P2W7_9EURO</name>
<feature type="coiled-coil region" evidence="1">
    <location>
        <begin position="600"/>
        <end position="627"/>
    </location>
</feature>
<evidence type="ECO:0000256" key="1">
    <source>
        <dbReference type="SAM" id="Coils"/>
    </source>
</evidence>
<dbReference type="AlphaFoldDB" id="A0A8H6P2W7"/>
<reference evidence="3" key="1">
    <citation type="submission" date="2020-06" db="EMBL/GenBank/DDBJ databases">
        <title>Draft genome sequences of strains closely related to Aspergillus parafelis and Aspergillus hiratsukae.</title>
        <authorList>
            <person name="Dos Santos R.A.C."/>
            <person name="Rivero-Menendez O."/>
            <person name="Steenwyk J.L."/>
            <person name="Mead M.E."/>
            <person name="Goldman G.H."/>
            <person name="Alastruey-Izquierdo A."/>
            <person name="Rokas A."/>
        </authorList>
    </citation>
    <scope>NUCLEOTIDE SEQUENCE</scope>
    <source>
        <strain evidence="3">CNM-CM5793</strain>
        <strain evidence="4">CNM-CM6106</strain>
    </source>
</reference>
<keyword evidence="5" id="KW-1185">Reference proteome</keyword>
<dbReference type="GO" id="GO:0043332">
    <property type="term" value="C:mating projection tip"/>
    <property type="evidence" value="ECO:0007669"/>
    <property type="project" value="TreeGrafter"/>
</dbReference>
<feature type="region of interest" description="Disordered" evidence="2">
    <location>
        <begin position="168"/>
        <end position="233"/>
    </location>
</feature>
<sequence>MRALFSSPTASTTSQLPDPRPDPDSNNSNVNDPSASQLSSPPPPPPPRPAVSVSSPENEPLPRRIKSKSSLRSIRSLGSSHHEDEGYDSQDQSGLDKSLVRPSILRRLSPGLAARVKLLDGSSKVSTPSRSPGNVGRIPEEHIKELDSLHQNLSIKVEKKGRSWNVLQLAGKKQDRQTRSERSVTSPDPEPAAPVIENPGSHTSVPEHLRAAAVASPQEDLQEDSQEASQYEVVEQTPAMSAVEQTQMPLAIESATTSEVPDQTDFEKYIQTTTDNEAQSPRPSPPPKDSPPVSSSSSNVQSYFNPKGLQRTESIYSFSRASFSNQLSQLTSITLPEPSSLAASIAGISNAPSAVKALTGAAEQIQIWIRKASDVLSGLDAEDDVEWAAAGGREGLDGVDKAITRFESLVHVYVNAIEQVQLRQDIGNVSPDSLKTIVVQMDSIIQSWAQIKARLKGVKEQVELAMEWEELWANVLGDVGMEVENLSRLIFEMEEKRHFTMASDQEGTSNGLDINELETIVEETPSNGDMASKRFSMGPIFSAAPPMGMPIIQTPQDDTNQSNLMALFARMQPLRASLDFLPMRLSMFQSRAERIFPTACEELEDRRSQLEKSYKVLEADAEALRKELSEDRWILVFRNAGAQAHKMFESVERSIAKLQEAIETGAHLHNPAGLTKRIESYEAKKVHYVPAIERVISIIEKGVKDRLTLNGEIMRLLSDMSSRIDALKASIRVMDSSLDDLNLAKSQHLRDSISTIITMDSPLASSVVDTPGSSPASSVIMTPGNGFKGSTTPLNSSRRGSSVGSSATRTTMSKVRRLSGVPQATSALKSAIPKPSFSAASPSKKDTAITPTPATRKVSRIPPPSPLNNRPRWNASTNINDLEIGHVYWSSTPFRKSSAPARTSRPSSTLPMPSPSRRDQSASPAPTTSRSVSRVSSRLTSRSPARGASPSPHRSILDPPPYSKLQKPGPAGLANTPRSRQSYAGMSFSRSVSQTHDSGMLSPTKTPRPGTSLGLSGTGNRRTSLLPLPKPRSGDSAAGRSKLSDRPPWR</sequence>
<dbReference type="InterPro" id="IPR013889">
    <property type="entry name" value="Karyogamy_KAR9"/>
</dbReference>
<evidence type="ECO:0000256" key="2">
    <source>
        <dbReference type="SAM" id="MobiDB-lite"/>
    </source>
</evidence>
<feature type="compositionally biased region" description="Basic and acidic residues" evidence="2">
    <location>
        <begin position="172"/>
        <end position="182"/>
    </location>
</feature>
<feature type="compositionally biased region" description="Low complexity" evidence="2">
    <location>
        <begin position="796"/>
        <end position="806"/>
    </location>
</feature>
<feature type="compositionally biased region" description="Low complexity" evidence="2">
    <location>
        <begin position="927"/>
        <end position="954"/>
    </location>
</feature>
<feature type="region of interest" description="Disordered" evidence="2">
    <location>
        <begin position="768"/>
        <end position="874"/>
    </location>
</feature>
<feature type="compositionally biased region" description="Low complexity" evidence="2">
    <location>
        <begin position="897"/>
        <end position="909"/>
    </location>
</feature>
<dbReference type="EMBL" id="JACBAD010002102">
    <property type="protein sequence ID" value="KAF7116464.1"/>
    <property type="molecule type" value="Genomic_DNA"/>
</dbReference>
<feature type="region of interest" description="Disordered" evidence="2">
    <location>
        <begin position="273"/>
        <end position="304"/>
    </location>
</feature>
<proteinExistence type="predicted"/>
<dbReference type="GO" id="GO:0005816">
    <property type="term" value="C:spindle pole body"/>
    <property type="evidence" value="ECO:0007669"/>
    <property type="project" value="TreeGrafter"/>
</dbReference>
<evidence type="ECO:0000313" key="4">
    <source>
        <dbReference type="EMBL" id="KAF7167218.1"/>
    </source>
</evidence>
<dbReference type="Pfam" id="PF08580">
    <property type="entry name" value="KAR9"/>
    <property type="match status" value="1"/>
</dbReference>
<keyword evidence="1" id="KW-0175">Coiled coil</keyword>
<dbReference type="Proteomes" id="UP000630445">
    <property type="component" value="Unassembled WGS sequence"/>
</dbReference>
<feature type="compositionally biased region" description="Low complexity" evidence="2">
    <location>
        <begin position="829"/>
        <end position="842"/>
    </location>
</feature>
<feature type="compositionally biased region" description="Polar residues" evidence="2">
    <location>
        <begin position="976"/>
        <end position="1005"/>
    </location>
</feature>
<dbReference type="PANTHER" id="PTHR37271">
    <property type="entry name" value="KARYOGAMY PROTEIN KAR9"/>
    <property type="match status" value="1"/>
</dbReference>